<evidence type="ECO:0000256" key="1">
    <source>
        <dbReference type="SAM" id="Phobius"/>
    </source>
</evidence>
<keyword evidence="1" id="KW-0812">Transmembrane</keyword>
<comment type="caution">
    <text evidence="3">The sequence shown here is derived from an EMBL/GenBank/DDBJ whole genome shotgun (WGS) entry which is preliminary data.</text>
</comment>
<sequence>MRERNIAVATSMLPIVLAVVLVLTGDASPWWAAAAVVVGGGLAWFLLRGGRHTPWERARRLVAPGHAVVFWKPGCSYCERLLRALGDDSRVTWVNVWKDEAANAELRSHNNGDELTPTALVGPEVLRNPSADELRAALA</sequence>
<dbReference type="RefSeq" id="WP_143937697.1">
    <property type="nucleotide sequence ID" value="NZ_VKKG01000002.1"/>
</dbReference>
<evidence type="ECO:0000259" key="2">
    <source>
        <dbReference type="Pfam" id="PF00462"/>
    </source>
</evidence>
<accession>A0A553K292</accession>
<dbReference type="InterPro" id="IPR002109">
    <property type="entry name" value="Glutaredoxin"/>
</dbReference>
<dbReference type="Proteomes" id="UP000317638">
    <property type="component" value="Unassembled WGS sequence"/>
</dbReference>
<evidence type="ECO:0000313" key="3">
    <source>
        <dbReference type="EMBL" id="TRY18805.1"/>
    </source>
</evidence>
<dbReference type="InterPro" id="IPR036249">
    <property type="entry name" value="Thioredoxin-like_sf"/>
</dbReference>
<feature type="transmembrane region" description="Helical" evidence="1">
    <location>
        <begin position="7"/>
        <end position="24"/>
    </location>
</feature>
<evidence type="ECO:0000313" key="4">
    <source>
        <dbReference type="Proteomes" id="UP000317638"/>
    </source>
</evidence>
<gene>
    <name evidence="3" type="ORF">FOJ82_06750</name>
</gene>
<dbReference type="Pfam" id="PF00462">
    <property type="entry name" value="Glutaredoxin"/>
    <property type="match status" value="1"/>
</dbReference>
<dbReference type="EMBL" id="VKKG01000002">
    <property type="protein sequence ID" value="TRY18805.1"/>
    <property type="molecule type" value="Genomic_DNA"/>
</dbReference>
<keyword evidence="1" id="KW-0472">Membrane</keyword>
<proteinExistence type="predicted"/>
<keyword evidence="1" id="KW-1133">Transmembrane helix</keyword>
<protein>
    <recommendedName>
        <fullName evidence="2">Glutaredoxin domain-containing protein</fullName>
    </recommendedName>
</protein>
<reference evidence="3 4" key="1">
    <citation type="submission" date="2019-07" db="EMBL/GenBank/DDBJ databases">
        <authorList>
            <person name="Zhou L.-Y."/>
        </authorList>
    </citation>
    <scope>NUCLEOTIDE SEQUENCE [LARGE SCALE GENOMIC DNA]</scope>
    <source>
        <strain evidence="3 4">YIM 101269</strain>
    </source>
</reference>
<organism evidence="3 4">
    <name type="scientific">Tessaracoccus rhinocerotis</name>
    <dbReference type="NCBI Taxonomy" id="1689449"/>
    <lineage>
        <taxon>Bacteria</taxon>
        <taxon>Bacillati</taxon>
        <taxon>Actinomycetota</taxon>
        <taxon>Actinomycetes</taxon>
        <taxon>Propionibacteriales</taxon>
        <taxon>Propionibacteriaceae</taxon>
        <taxon>Tessaracoccus</taxon>
    </lineage>
</organism>
<dbReference type="OrthoDB" id="8991911at2"/>
<dbReference type="AlphaFoldDB" id="A0A553K292"/>
<keyword evidence="4" id="KW-1185">Reference proteome</keyword>
<name>A0A553K292_9ACTN</name>
<feature type="domain" description="Glutaredoxin" evidence="2">
    <location>
        <begin position="68"/>
        <end position="112"/>
    </location>
</feature>
<feature type="transmembrane region" description="Helical" evidence="1">
    <location>
        <begin position="30"/>
        <end position="47"/>
    </location>
</feature>
<dbReference type="SUPFAM" id="SSF52833">
    <property type="entry name" value="Thioredoxin-like"/>
    <property type="match status" value="1"/>
</dbReference>
<dbReference type="Gene3D" id="3.40.30.10">
    <property type="entry name" value="Glutaredoxin"/>
    <property type="match status" value="1"/>
</dbReference>